<organism evidence="1 2">
    <name type="scientific">Penicillium roqueforti (strain FM164)</name>
    <dbReference type="NCBI Taxonomy" id="1365484"/>
    <lineage>
        <taxon>Eukaryota</taxon>
        <taxon>Fungi</taxon>
        <taxon>Dikarya</taxon>
        <taxon>Ascomycota</taxon>
        <taxon>Pezizomycotina</taxon>
        <taxon>Eurotiomycetes</taxon>
        <taxon>Eurotiomycetidae</taxon>
        <taxon>Eurotiales</taxon>
        <taxon>Aspergillaceae</taxon>
        <taxon>Penicillium</taxon>
    </lineage>
</organism>
<keyword evidence="2" id="KW-1185">Reference proteome</keyword>
<dbReference type="EMBL" id="HG792017">
    <property type="protein sequence ID" value="CDM34153.1"/>
    <property type="molecule type" value="Genomic_DNA"/>
</dbReference>
<protein>
    <submittedName>
        <fullName evidence="1">Genomic scaffold, ProqFM164S03</fullName>
    </submittedName>
</protein>
<accession>W6QBR7</accession>
<name>W6QBR7_PENRF</name>
<proteinExistence type="predicted"/>
<gene>
    <name evidence="1" type="ORF">PROQFM164_S03g000877</name>
</gene>
<evidence type="ECO:0000313" key="1">
    <source>
        <dbReference type="EMBL" id="CDM34153.1"/>
    </source>
</evidence>
<reference evidence="1" key="1">
    <citation type="journal article" date="2014" name="Nat. Commun.">
        <title>Multiple recent horizontal transfers of a large genomic region in cheese making fungi.</title>
        <authorList>
            <person name="Cheeseman K."/>
            <person name="Ropars J."/>
            <person name="Renault P."/>
            <person name="Dupont J."/>
            <person name="Gouzy J."/>
            <person name="Branca A."/>
            <person name="Abraham A.L."/>
            <person name="Ceppi M."/>
            <person name="Conseiller E."/>
            <person name="Debuchy R."/>
            <person name="Malagnac F."/>
            <person name="Goarin A."/>
            <person name="Silar P."/>
            <person name="Lacoste S."/>
            <person name="Sallet E."/>
            <person name="Bensimon A."/>
            <person name="Giraud T."/>
            <person name="Brygoo Y."/>
        </authorList>
    </citation>
    <scope>NUCLEOTIDE SEQUENCE [LARGE SCALE GENOMIC DNA]</scope>
    <source>
        <strain evidence="1">FM164</strain>
    </source>
</reference>
<sequence>MVVETSWRDLLKGQIFGQVVVLELLIPINHLHAMLIGGRITFGADRSKVAV</sequence>
<dbReference type="Proteomes" id="UP000030686">
    <property type="component" value="Unassembled WGS sequence"/>
</dbReference>
<evidence type="ECO:0000313" key="2">
    <source>
        <dbReference type="Proteomes" id="UP000030686"/>
    </source>
</evidence>
<dbReference type="AlphaFoldDB" id="W6QBR7"/>